<dbReference type="InterPro" id="IPR011990">
    <property type="entry name" value="TPR-like_helical_dom_sf"/>
</dbReference>
<organism evidence="2 3">
    <name type="scientific">Okibacterium fritillariae</name>
    <dbReference type="NCBI Taxonomy" id="123320"/>
    <lineage>
        <taxon>Bacteria</taxon>
        <taxon>Bacillati</taxon>
        <taxon>Actinomycetota</taxon>
        <taxon>Actinomycetes</taxon>
        <taxon>Micrococcales</taxon>
        <taxon>Microbacteriaceae</taxon>
        <taxon>Okibacterium</taxon>
    </lineage>
</organism>
<dbReference type="STRING" id="123320.SAMN06309945_1095"/>
<sequence length="177" mass="18780">MTSSPTPTPPTSPFDERVDAFWRDFDETRGDDLVDEMQLIVDKSVGATASAALYELASVHDALGQEDDAIPLYESALASGLDAARYPQAVVQLASTYRSVGRLHDSITLLGTLDLSDPAVTDIVGIAPAAFLALSLHDAGRPTEALAQLLTAVAPTLPLYTRSVTNYAALLEPPRNA</sequence>
<dbReference type="SUPFAM" id="SSF48452">
    <property type="entry name" value="TPR-like"/>
    <property type="match status" value="1"/>
</dbReference>
<evidence type="ECO:0000313" key="2">
    <source>
        <dbReference type="EMBL" id="SKC44946.1"/>
    </source>
</evidence>
<accession>A0A1T5J0H6</accession>
<protein>
    <submittedName>
        <fullName evidence="2">Tetratrico peptide repeat-containing protein</fullName>
    </submittedName>
</protein>
<reference evidence="2 3" key="1">
    <citation type="submission" date="2017-02" db="EMBL/GenBank/DDBJ databases">
        <authorList>
            <person name="Peterson S.W."/>
        </authorList>
    </citation>
    <scope>NUCLEOTIDE SEQUENCE [LARGE SCALE GENOMIC DNA]</scope>
    <source>
        <strain evidence="2 3">VKM Ac-2059</strain>
    </source>
</reference>
<evidence type="ECO:0000259" key="1">
    <source>
        <dbReference type="Pfam" id="PF12688"/>
    </source>
</evidence>
<dbReference type="AlphaFoldDB" id="A0A1T5J0H6"/>
<name>A0A1T5J0H6_9MICO</name>
<feature type="domain" description="Tetratrico peptide repeat group 5" evidence="1">
    <location>
        <begin position="51"/>
        <end position="171"/>
    </location>
</feature>
<proteinExistence type="predicted"/>
<keyword evidence="3" id="KW-1185">Reference proteome</keyword>
<dbReference type="RefSeq" id="WP_234990973.1">
    <property type="nucleotide sequence ID" value="NZ_FUZP01000001.1"/>
</dbReference>
<dbReference type="Pfam" id="PF12688">
    <property type="entry name" value="TPR_5"/>
    <property type="match status" value="1"/>
</dbReference>
<gene>
    <name evidence="2" type="ORF">SAMN06309945_1095</name>
</gene>
<evidence type="ECO:0000313" key="3">
    <source>
        <dbReference type="Proteomes" id="UP000190857"/>
    </source>
</evidence>
<dbReference type="EMBL" id="FUZP01000001">
    <property type="protein sequence ID" value="SKC44946.1"/>
    <property type="molecule type" value="Genomic_DNA"/>
</dbReference>
<dbReference type="Gene3D" id="1.25.40.10">
    <property type="entry name" value="Tetratricopeptide repeat domain"/>
    <property type="match status" value="1"/>
</dbReference>
<dbReference type="InterPro" id="IPR041656">
    <property type="entry name" value="TPR_5"/>
</dbReference>
<dbReference type="Proteomes" id="UP000190857">
    <property type="component" value="Unassembled WGS sequence"/>
</dbReference>